<dbReference type="AlphaFoldDB" id="A0A8D9MBV9"/>
<evidence type="ECO:0000256" key="1">
    <source>
        <dbReference type="SAM" id="MobiDB-lite"/>
    </source>
</evidence>
<evidence type="ECO:0000313" key="3">
    <source>
        <dbReference type="Proteomes" id="UP000694005"/>
    </source>
</evidence>
<feature type="compositionally biased region" description="Basic and acidic residues" evidence="1">
    <location>
        <begin position="1"/>
        <end position="25"/>
    </location>
</feature>
<accession>A0A8D9MBV9</accession>
<gene>
    <name evidence="2" type="ORF">BRAPAZ1V2_A04P10290.2</name>
</gene>
<name>A0A8D9MBV9_BRACM</name>
<dbReference type="Proteomes" id="UP000694005">
    <property type="component" value="Chromosome A04"/>
</dbReference>
<organism evidence="2 3">
    <name type="scientific">Brassica campestris</name>
    <name type="common">Field mustard</name>
    <dbReference type="NCBI Taxonomy" id="3711"/>
    <lineage>
        <taxon>Eukaryota</taxon>
        <taxon>Viridiplantae</taxon>
        <taxon>Streptophyta</taxon>
        <taxon>Embryophyta</taxon>
        <taxon>Tracheophyta</taxon>
        <taxon>Spermatophyta</taxon>
        <taxon>Magnoliopsida</taxon>
        <taxon>eudicotyledons</taxon>
        <taxon>Gunneridae</taxon>
        <taxon>Pentapetalae</taxon>
        <taxon>rosids</taxon>
        <taxon>malvids</taxon>
        <taxon>Brassicales</taxon>
        <taxon>Brassicaceae</taxon>
        <taxon>Brassiceae</taxon>
        <taxon>Brassica</taxon>
    </lineage>
</organism>
<dbReference type="EMBL" id="LS974620">
    <property type="protein sequence ID" value="CAG7906128.1"/>
    <property type="molecule type" value="Genomic_DNA"/>
</dbReference>
<sequence length="130" mass="14667">MTNSNPEKKEKKSKTSEEPTHRKPQQEVLQSPPFSRESPRSTDRVFVGVSGLATDVQTLLEGWNDFFCSEDNRGGGYWWLEFSWCLDGHGAFHPNPSELGRLCSFEDVNSLCSLSSNALKALSRNEDIEK</sequence>
<reference evidence="2 3" key="1">
    <citation type="submission" date="2021-07" db="EMBL/GenBank/DDBJ databases">
        <authorList>
            <consortium name="Genoscope - CEA"/>
            <person name="William W."/>
        </authorList>
    </citation>
    <scope>NUCLEOTIDE SEQUENCE [LARGE SCALE GENOMIC DNA]</scope>
</reference>
<evidence type="ECO:0000313" key="2">
    <source>
        <dbReference type="EMBL" id="CAG7906128.1"/>
    </source>
</evidence>
<dbReference type="Gramene" id="A04p10290.2_BraZ1">
    <property type="protein sequence ID" value="A04p10290.2_BraZ1.CDS"/>
    <property type="gene ID" value="A04g10290.2_BraZ1"/>
</dbReference>
<feature type="region of interest" description="Disordered" evidence="1">
    <location>
        <begin position="1"/>
        <end position="42"/>
    </location>
</feature>
<protein>
    <submittedName>
        <fullName evidence="2">Uncharacterized protein</fullName>
    </submittedName>
</protein>
<proteinExistence type="predicted"/>